<dbReference type="AlphaFoldDB" id="A0A482X3X3"/>
<protein>
    <recommendedName>
        <fullName evidence="2">BTB domain-containing protein</fullName>
    </recommendedName>
</protein>
<dbReference type="STRING" id="195883.A0A482X3X3"/>
<dbReference type="SMART" id="SM00225">
    <property type="entry name" value="BTB"/>
    <property type="match status" value="1"/>
</dbReference>
<dbReference type="EMBL" id="QKKF02018494">
    <property type="protein sequence ID" value="RZF40372.1"/>
    <property type="molecule type" value="Genomic_DNA"/>
</dbReference>
<name>A0A482X3X3_LAOST</name>
<evidence type="ECO:0000259" key="2">
    <source>
        <dbReference type="PROSITE" id="PS50097"/>
    </source>
</evidence>
<evidence type="ECO:0000313" key="3">
    <source>
        <dbReference type="EMBL" id="RZF40372.1"/>
    </source>
</evidence>
<feature type="domain" description="BTB" evidence="2">
    <location>
        <begin position="121"/>
        <end position="187"/>
    </location>
</feature>
<dbReference type="SUPFAM" id="SSF54695">
    <property type="entry name" value="POZ domain"/>
    <property type="match status" value="1"/>
</dbReference>
<dbReference type="Pfam" id="PF00651">
    <property type="entry name" value="BTB"/>
    <property type="match status" value="1"/>
</dbReference>
<dbReference type="InterPro" id="IPR011705">
    <property type="entry name" value="BACK"/>
</dbReference>
<sequence length="562" mass="63801">MESKRPASAESGEASDEKRRKCEEEDEQKTESKISLSSGSRDEQNIQASTSTAEVIIIEDKKEQDVKQKDKSDGSGDGNSDSQVAGETVLVVNGNESERWQISCRTIKDRMSKLYKSSYLTDCVFIVGDTNIKEYKLHSLILSMASPVFEDLLSDDTNKEIKISDVESDVFDQILEYIYLDLLHLESVEKAQSLYRAAQKFKLTLIIERAVQLMMSNMSIDNIWPTMESARVTCDNILRGECLKYFKKHVKEMLKHPKFLTVDRSLVEDLVSEEILEGVLESELVTGVTNWAKAQCEINNIPNTLESKREVLGSKIVSKLRFLTLPQLSFVKEVAFTSTKPEDAILTREESYAILLNLIVPGIEPLPEIVCKESRVRIAGKLRVSRKVLPGGTFPPPFSMPFPAAQFDKMVVMSSPSPLSAFGAKNFCCEIVVSYPIKLLGIQVPTFFLPQNMSEYEENYIVTVQSSNSTRNLFHTTWKGKVKYNSQVDIMFKDSVQFDRNIKYSIYIYTSNMYYVSRRLSHHENRPPVQFTFKDTVSYFGAPSNAKLITDLSFLTELIYNL</sequence>
<dbReference type="CDD" id="cd18186">
    <property type="entry name" value="BTB_POZ_ZBTB_KLHL-like"/>
    <property type="match status" value="1"/>
</dbReference>
<reference evidence="3 4" key="1">
    <citation type="journal article" date="2017" name="Gigascience">
        <title>Genome sequence of the small brown planthopper, Laodelphax striatellus.</title>
        <authorList>
            <person name="Zhu J."/>
            <person name="Jiang F."/>
            <person name="Wang X."/>
            <person name="Yang P."/>
            <person name="Bao Y."/>
            <person name="Zhao W."/>
            <person name="Wang W."/>
            <person name="Lu H."/>
            <person name="Wang Q."/>
            <person name="Cui N."/>
            <person name="Li J."/>
            <person name="Chen X."/>
            <person name="Luo L."/>
            <person name="Yu J."/>
            <person name="Kang L."/>
            <person name="Cui F."/>
        </authorList>
    </citation>
    <scope>NUCLEOTIDE SEQUENCE [LARGE SCALE GENOMIC DNA]</scope>
    <source>
        <tissue evidence="3">Whole body</tissue>
    </source>
</reference>
<dbReference type="OrthoDB" id="6619339at2759"/>
<gene>
    <name evidence="3" type="ORF">LSTR_LSTR008802</name>
</gene>
<dbReference type="PANTHER" id="PTHR45774">
    <property type="entry name" value="BTB/POZ DOMAIN-CONTAINING"/>
    <property type="match status" value="1"/>
</dbReference>
<dbReference type="Pfam" id="PF07707">
    <property type="entry name" value="BACK"/>
    <property type="match status" value="1"/>
</dbReference>
<dbReference type="SMR" id="A0A482X3X3"/>
<feature type="region of interest" description="Disordered" evidence="1">
    <location>
        <begin position="1"/>
        <end position="85"/>
    </location>
</feature>
<keyword evidence="4" id="KW-1185">Reference proteome</keyword>
<organism evidence="3 4">
    <name type="scientific">Laodelphax striatellus</name>
    <name type="common">Small brown planthopper</name>
    <name type="synonym">Delphax striatella</name>
    <dbReference type="NCBI Taxonomy" id="195883"/>
    <lineage>
        <taxon>Eukaryota</taxon>
        <taxon>Metazoa</taxon>
        <taxon>Ecdysozoa</taxon>
        <taxon>Arthropoda</taxon>
        <taxon>Hexapoda</taxon>
        <taxon>Insecta</taxon>
        <taxon>Pterygota</taxon>
        <taxon>Neoptera</taxon>
        <taxon>Paraneoptera</taxon>
        <taxon>Hemiptera</taxon>
        <taxon>Auchenorrhyncha</taxon>
        <taxon>Fulgoroidea</taxon>
        <taxon>Delphacidae</taxon>
        <taxon>Criomorphinae</taxon>
        <taxon>Laodelphax</taxon>
    </lineage>
</organism>
<dbReference type="Proteomes" id="UP000291343">
    <property type="component" value="Unassembled WGS sequence"/>
</dbReference>
<evidence type="ECO:0000313" key="4">
    <source>
        <dbReference type="Proteomes" id="UP000291343"/>
    </source>
</evidence>
<dbReference type="Gene3D" id="3.30.710.10">
    <property type="entry name" value="Potassium Channel Kv1.1, Chain A"/>
    <property type="match status" value="1"/>
</dbReference>
<dbReference type="InterPro" id="IPR000210">
    <property type="entry name" value="BTB/POZ_dom"/>
</dbReference>
<feature type="compositionally biased region" description="Basic and acidic residues" evidence="1">
    <location>
        <begin position="58"/>
        <end position="74"/>
    </location>
</feature>
<evidence type="ECO:0000256" key="1">
    <source>
        <dbReference type="SAM" id="MobiDB-lite"/>
    </source>
</evidence>
<dbReference type="InterPro" id="IPR011333">
    <property type="entry name" value="SKP1/BTB/POZ_sf"/>
</dbReference>
<accession>A0A482X3X3</accession>
<dbReference type="InParanoid" id="A0A482X3X3"/>
<feature type="compositionally biased region" description="Polar residues" evidence="1">
    <location>
        <begin position="33"/>
        <end position="53"/>
    </location>
</feature>
<dbReference type="PROSITE" id="PS50097">
    <property type="entry name" value="BTB"/>
    <property type="match status" value="1"/>
</dbReference>
<comment type="caution">
    <text evidence="3">The sequence shown here is derived from an EMBL/GenBank/DDBJ whole genome shotgun (WGS) entry which is preliminary data.</text>
</comment>
<proteinExistence type="predicted"/>